<dbReference type="RefSeq" id="WP_133428285.1">
    <property type="nucleotide sequence ID" value="NZ_SDLO01000033.1"/>
</dbReference>
<reference evidence="1 2" key="1">
    <citation type="submission" date="2019-01" db="EMBL/GenBank/DDBJ databases">
        <title>High-quality-draft genome sequences of five non-tuberculosis mycobacteriaceae isolated from a nosocomial environment.</title>
        <authorList>
            <person name="Tiago I."/>
            <person name="Alarico S."/>
            <person name="Pereira S.G."/>
            <person name="Coelho C."/>
            <person name="Maranha A."/>
            <person name="Empadinhas N."/>
        </authorList>
    </citation>
    <scope>NUCLEOTIDE SEQUENCE [LARGE SCALE GENOMIC DNA]</scope>
    <source>
        <strain evidence="1 2">24AIII</strain>
    </source>
</reference>
<comment type="caution">
    <text evidence="1">The sequence shown here is derived from an EMBL/GenBank/DDBJ whole genome shotgun (WGS) entry which is preliminary data.</text>
</comment>
<proteinExistence type="predicted"/>
<name>A0A4R5W992_MYCMU</name>
<sequence>MATELAVGHARQVSLAGVALPPRLQQADYLDVFEVTVAESDTRTPEMLAREALEQSAPPIREGIRFAHKAFLLFQLAQANSPQHVLGWRIAESTSDAVRLEADSPLMEGTLILRRANASTGQLITALHYKHRRAAAAIWRAIGPIHRTAAPYLMNKAVIR</sequence>
<evidence type="ECO:0008006" key="3">
    <source>
        <dbReference type="Google" id="ProtNLM"/>
    </source>
</evidence>
<dbReference type="EMBL" id="SDLO01000033">
    <property type="protein sequence ID" value="TDK84711.1"/>
    <property type="molecule type" value="Genomic_DNA"/>
</dbReference>
<accession>A0A4R5W992</accession>
<organism evidence="1 2">
    <name type="scientific">Mycolicibacterium mucogenicum</name>
    <name type="common">Mycobacterium mucogenicum</name>
    <dbReference type="NCBI Taxonomy" id="56689"/>
    <lineage>
        <taxon>Bacteria</taxon>
        <taxon>Bacillati</taxon>
        <taxon>Actinomycetota</taxon>
        <taxon>Actinomycetes</taxon>
        <taxon>Mycobacteriales</taxon>
        <taxon>Mycobacteriaceae</taxon>
        <taxon>Mycolicibacterium</taxon>
    </lineage>
</organism>
<evidence type="ECO:0000313" key="1">
    <source>
        <dbReference type="EMBL" id="TDK84711.1"/>
    </source>
</evidence>
<gene>
    <name evidence="1" type="ORF">EUA03_25130</name>
</gene>
<dbReference type="AlphaFoldDB" id="A0A4R5W992"/>
<evidence type="ECO:0000313" key="2">
    <source>
        <dbReference type="Proteomes" id="UP000294929"/>
    </source>
</evidence>
<dbReference type="Proteomes" id="UP000294929">
    <property type="component" value="Unassembled WGS sequence"/>
</dbReference>
<protein>
    <recommendedName>
        <fullName evidence="3">DUF2867 domain-containing protein</fullName>
    </recommendedName>
</protein>